<evidence type="ECO:0008006" key="10">
    <source>
        <dbReference type="Google" id="ProtNLM"/>
    </source>
</evidence>
<keyword evidence="3" id="KW-0547">Nucleotide-binding</keyword>
<name>A0A9P6QIJ1_9FUNG</name>
<feature type="signal peptide" evidence="5">
    <location>
        <begin position="1"/>
        <end position="18"/>
    </location>
</feature>
<dbReference type="SUPFAM" id="SSF56801">
    <property type="entry name" value="Acetyl-CoA synthetase-like"/>
    <property type="match status" value="1"/>
</dbReference>
<proteinExistence type="inferred from homology"/>
<comment type="similarity">
    <text evidence="1">Belongs to the ATP-dependent AMP-binding enzyme family.</text>
</comment>
<reference evidence="8" key="1">
    <citation type="journal article" date="2020" name="Fungal Divers.">
        <title>Resolving the Mortierellaceae phylogeny through synthesis of multi-gene phylogenetics and phylogenomics.</title>
        <authorList>
            <person name="Vandepol N."/>
            <person name="Liber J."/>
            <person name="Desiro A."/>
            <person name="Na H."/>
            <person name="Kennedy M."/>
            <person name="Barry K."/>
            <person name="Grigoriev I.V."/>
            <person name="Miller A.N."/>
            <person name="O'Donnell K."/>
            <person name="Stajich J.E."/>
            <person name="Bonito G."/>
        </authorList>
    </citation>
    <scope>NUCLEOTIDE SEQUENCE</scope>
    <source>
        <strain evidence="8">BC1065</strain>
    </source>
</reference>
<evidence type="ECO:0000256" key="2">
    <source>
        <dbReference type="ARBA" id="ARBA00022598"/>
    </source>
</evidence>
<accession>A0A9P6QIJ1</accession>
<evidence type="ECO:0000256" key="3">
    <source>
        <dbReference type="ARBA" id="ARBA00022741"/>
    </source>
</evidence>
<comment type="caution">
    <text evidence="8">The sequence shown here is derived from an EMBL/GenBank/DDBJ whole genome shotgun (WGS) entry which is preliminary data.</text>
</comment>
<evidence type="ECO:0000256" key="4">
    <source>
        <dbReference type="ARBA" id="ARBA00022840"/>
    </source>
</evidence>
<dbReference type="InterPro" id="IPR025110">
    <property type="entry name" value="AMP-bd_C"/>
</dbReference>
<dbReference type="GO" id="GO:0005777">
    <property type="term" value="C:peroxisome"/>
    <property type="evidence" value="ECO:0007669"/>
    <property type="project" value="TreeGrafter"/>
</dbReference>
<keyword evidence="9" id="KW-1185">Reference proteome</keyword>
<feature type="chain" id="PRO_5040174668" description="AMP-dependent synthetase/ligase domain-containing protein" evidence="5">
    <location>
        <begin position="19"/>
        <end position="631"/>
    </location>
</feature>
<gene>
    <name evidence="8" type="ORF">DFQ27_005472</name>
</gene>
<dbReference type="PROSITE" id="PS00455">
    <property type="entry name" value="AMP_BINDING"/>
    <property type="match status" value="1"/>
</dbReference>
<dbReference type="GO" id="GO:0005811">
    <property type="term" value="C:lipid droplet"/>
    <property type="evidence" value="ECO:0007669"/>
    <property type="project" value="TreeGrafter"/>
</dbReference>
<dbReference type="GO" id="GO:0004467">
    <property type="term" value="F:long-chain fatty acid-CoA ligase activity"/>
    <property type="evidence" value="ECO:0007669"/>
    <property type="project" value="TreeGrafter"/>
</dbReference>
<dbReference type="GO" id="GO:0009898">
    <property type="term" value="C:cytoplasmic side of plasma membrane"/>
    <property type="evidence" value="ECO:0007669"/>
    <property type="project" value="TreeGrafter"/>
</dbReference>
<dbReference type="InterPro" id="IPR045851">
    <property type="entry name" value="AMP-bd_C_sf"/>
</dbReference>
<evidence type="ECO:0000256" key="1">
    <source>
        <dbReference type="ARBA" id="ARBA00006432"/>
    </source>
</evidence>
<evidence type="ECO:0000313" key="8">
    <source>
        <dbReference type="EMBL" id="KAG0268877.1"/>
    </source>
</evidence>
<dbReference type="Gene3D" id="3.30.300.30">
    <property type="match status" value="1"/>
</dbReference>
<dbReference type="InterPro" id="IPR000873">
    <property type="entry name" value="AMP-dep_synth/lig_dom"/>
</dbReference>
<evidence type="ECO:0000259" key="7">
    <source>
        <dbReference type="Pfam" id="PF13193"/>
    </source>
</evidence>
<dbReference type="InterPro" id="IPR020845">
    <property type="entry name" value="AMP-binding_CS"/>
</dbReference>
<keyword evidence="2" id="KW-0436">Ligase</keyword>
<evidence type="ECO:0000256" key="5">
    <source>
        <dbReference type="SAM" id="SignalP"/>
    </source>
</evidence>
<dbReference type="Proteomes" id="UP000807716">
    <property type="component" value="Unassembled WGS sequence"/>
</dbReference>
<keyword evidence="4" id="KW-0067">ATP-binding</keyword>
<feature type="domain" description="AMP-dependent synthetase/ligase" evidence="6">
    <location>
        <begin position="87"/>
        <end position="409"/>
    </location>
</feature>
<dbReference type="Pfam" id="PF00501">
    <property type="entry name" value="AMP-binding"/>
    <property type="match status" value="1"/>
</dbReference>
<evidence type="ECO:0000313" key="9">
    <source>
        <dbReference type="Proteomes" id="UP000807716"/>
    </source>
</evidence>
<dbReference type="Pfam" id="PF13193">
    <property type="entry name" value="AMP-binding_C"/>
    <property type="match status" value="1"/>
</dbReference>
<dbReference type="GO" id="GO:0005324">
    <property type="term" value="F:long-chain fatty acid transmembrane transporter activity"/>
    <property type="evidence" value="ECO:0007669"/>
    <property type="project" value="TreeGrafter"/>
</dbReference>
<dbReference type="AlphaFoldDB" id="A0A9P6QIJ1"/>
<dbReference type="GO" id="GO:0005524">
    <property type="term" value="F:ATP binding"/>
    <property type="evidence" value="ECO:0007669"/>
    <property type="project" value="UniProtKB-KW"/>
</dbReference>
<dbReference type="OrthoDB" id="288590at2759"/>
<evidence type="ECO:0000259" key="6">
    <source>
        <dbReference type="Pfam" id="PF00501"/>
    </source>
</evidence>
<dbReference type="GO" id="GO:0044539">
    <property type="term" value="P:long-chain fatty acid import into cell"/>
    <property type="evidence" value="ECO:0007669"/>
    <property type="project" value="TreeGrafter"/>
</dbReference>
<dbReference type="PANTHER" id="PTHR43107:SF15">
    <property type="entry name" value="FATTY ACID TRANSPORT PROTEIN 3, ISOFORM A"/>
    <property type="match status" value="1"/>
</dbReference>
<dbReference type="Gene3D" id="3.40.50.12780">
    <property type="entry name" value="N-terminal domain of ligase-like"/>
    <property type="match status" value="1"/>
</dbReference>
<dbReference type="PANTHER" id="PTHR43107">
    <property type="entry name" value="LONG-CHAIN FATTY ACID TRANSPORT PROTEIN"/>
    <property type="match status" value="1"/>
</dbReference>
<keyword evidence="5" id="KW-0732">Signal</keyword>
<feature type="domain" description="AMP-binding enzyme C-terminal" evidence="7">
    <location>
        <begin position="506"/>
        <end position="582"/>
    </location>
</feature>
<protein>
    <recommendedName>
        <fullName evidence="10">AMP-dependent synthetase/ligase domain-containing protein</fullName>
    </recommendedName>
</protein>
<dbReference type="EMBL" id="JAAAJB010000039">
    <property type="protein sequence ID" value="KAG0268877.1"/>
    <property type="molecule type" value="Genomic_DNA"/>
</dbReference>
<dbReference type="InterPro" id="IPR042099">
    <property type="entry name" value="ANL_N_sf"/>
</dbReference>
<organism evidence="8 9">
    <name type="scientific">Actinomortierella ambigua</name>
    <dbReference type="NCBI Taxonomy" id="1343610"/>
    <lineage>
        <taxon>Eukaryota</taxon>
        <taxon>Fungi</taxon>
        <taxon>Fungi incertae sedis</taxon>
        <taxon>Mucoromycota</taxon>
        <taxon>Mortierellomycotina</taxon>
        <taxon>Mortierellomycetes</taxon>
        <taxon>Mortierellales</taxon>
        <taxon>Mortierellaceae</taxon>
        <taxon>Actinomortierella</taxon>
    </lineage>
</organism>
<sequence>MLHISAALMALSAMYVDAKYHLTSDLKNLIRTKKAFDGLLALCADLNAKDGYVSAYNGYLRTVQQYPNSTAVISPEGREWTYAQADEDVVAILMSNSAEVYFVKFAMMRTGIVGAMINHNLTGASLIHCLKVSGARVLLCTESHVQPFHDLGKQVVADELNNITPYVIDAHAGPLSPAQIDAHSEKLGMQYVPLQNLKWELTYPHDSWVKPKISERDPCMLIYTSGTTGLPKAAVLPHLIYLGAQWMAPGRNVFFPTDRMYCTMPLFHGTGSVLSMSTIAGSGGCLIIAKSFSARTFISECRRLNATCFVYVGEIIRYLMATPPSPDDKNHNLRLASGNGLRPDIWEKFRERFNVPTIYEFYAATEGQTAAFNLNVSSEGAGKVGRYGVINRLIDPTVAIVKHDHSTGEAYRDPKTGFCIRVKANEPGEIIGQILPETVQRPYYKNKSASEKKLMRDVFKKGDVWFRMGDLMMFDTDGWLMFCDRVGDTFRWKGENVATDEVTLHIASHSAVQDVAVYGIPVQNYDGQVGMAAVVLSPKGKEQFDQFCKELYPFLRKRGVPEYAIPRFIRLMDHITSTHTHKHQKAKLRTDGIHVDKINGDKLLILDVDKKVYQTLEEKHRQLMVEGKARL</sequence>